<feature type="compositionally biased region" description="Basic and acidic residues" evidence="2">
    <location>
        <begin position="1071"/>
        <end position="1086"/>
    </location>
</feature>
<feature type="domain" description="RRP12 HEAT" evidence="4">
    <location>
        <begin position="345"/>
        <end position="649"/>
    </location>
</feature>
<dbReference type="InterPro" id="IPR057860">
    <property type="entry name" value="HEAT_RRP12_N"/>
</dbReference>
<evidence type="ECO:0000313" key="7">
    <source>
        <dbReference type="Proteomes" id="UP001164929"/>
    </source>
</evidence>
<accession>A0AAD6VZE7</accession>
<dbReference type="Proteomes" id="UP001164929">
    <property type="component" value="Chromosome 6"/>
</dbReference>
<gene>
    <name evidence="6" type="ORF">NC653_016610</name>
</gene>
<dbReference type="Pfam" id="PF08161">
    <property type="entry name" value="RRP12_HEAT"/>
    <property type="match status" value="1"/>
</dbReference>
<dbReference type="EMBL" id="JAQIZT010000006">
    <property type="protein sequence ID" value="KAJ6993525.1"/>
    <property type="molecule type" value="Genomic_DNA"/>
</dbReference>
<feature type="compositionally biased region" description="Acidic residues" evidence="2">
    <location>
        <begin position="1110"/>
        <end position="1120"/>
    </location>
</feature>
<feature type="domain" description="RRP12 N-terminal HEAT" evidence="5">
    <location>
        <begin position="15"/>
        <end position="279"/>
    </location>
</feature>
<name>A0AAD6VZE7_9ROSI</name>
<feature type="transmembrane region" description="Helical" evidence="3">
    <location>
        <begin position="927"/>
        <end position="948"/>
    </location>
</feature>
<feature type="compositionally biased region" description="Basic and acidic residues" evidence="2">
    <location>
        <begin position="1194"/>
        <end position="1220"/>
    </location>
</feature>
<feature type="region of interest" description="Disordered" evidence="2">
    <location>
        <begin position="1177"/>
        <end position="1260"/>
    </location>
</feature>
<dbReference type="InterPro" id="IPR012978">
    <property type="entry name" value="HEAT_RRP12"/>
</dbReference>
<dbReference type="Gene3D" id="1.25.10.10">
    <property type="entry name" value="Leucine-rich Repeat Variant"/>
    <property type="match status" value="1"/>
</dbReference>
<keyword evidence="3" id="KW-0472">Membrane</keyword>
<dbReference type="PANTHER" id="PTHR48445:SF1">
    <property type="entry name" value="OS02G0782100 PROTEIN"/>
    <property type="match status" value="1"/>
</dbReference>
<sequence length="1331" mass="148627">MEGIELDAPSLSFPENDFCDSILSRYSTSTQDDHHHLCAIMGTMSQELKDQNLPCTPIAYFGAACSSLDRLSSSYSDPSPYVIDSLITILSLALPRISIPILKKKRELVSNVVVRVLKLNHSVTAGAVVSGLKCVAHLLSIRDSFNWDDISQLFGVLLSFMTDSRIKVRRQSHSCIRDTLLNFQGTPALAPASEAITNSFEKFLLLAGGSNVASTDGPKGAQHVLYILDALKESLPLLSIKCVAAILKYFKTLLELRQPVVTRRVTDSLKVVCLHPGLQVPAEPLLDLLCSLALYASTNETSADNMTFTASLLDVGMKKVYSLNRQICVVKLPIVFSTLKDILASEHEEAIFAATQALKNSINSCIDDSLIKQGVDQITINKNAETRKCGPTVIEKVCAIIESLLDYHYSAVWDMVFQVVSTLFDKLGNYSSYFMRGTLKNLADMQRLPDEDFPYRKQLHESLGSALGAMGPETFLSFLPLKLEVDDLSEVNVWLFPILKQYTVGARLSFFTESVLSMVGLIKKKSRQLELDGRIISARSADALVYSLWSLLPSFCSYPLDTAESFQDLEKALCGALSEECDIRGIVCSALQVLIQQNKRIMEEQDDLTGTEVGIAEQHAIARYTLQVATDNLRVLRSSARNLLTVLSGILLESPKDDGGLLQSTICEFSSIADKEVVKRIYLKTMQKLLAVTQKATKAENSRDSNSMRIDDSSNDSRARLFDLAVSLLPGLDGEEINVLYSAVKPALQDMEGLIQKRAYKVLSIILQRYDGFITPRFGELLQLMIDVLPSCHFSAKWHRLDCIYCLIVHIPKESEQRRHEILTSFLTEIILALKEVNKRTRNRAYDVLVQIGHTFGDEENGGKKENLYQFFNMVAGGLALESPHMISAAMKGVARLAYEFFRPGFYCLQVASIHISPSAEKEQGDYQSALTIFLMCAANLGLLKVLVAKSQAEGLQMFLGSVVEGLLRWQDDTKNHFKAKWFKFITNVVENFFVDMLYLTLLCSFIVVLGMLLDSMYASLKAFAALCMIIAQKVKHILEMLVKKCGMDAVKAVMPEEHMKLLTNIRKMKERGERKHAASSDETKSHMSRATTSRISRWNHTKIFSDFSDGETENSDGEYMDTKTVSGRHSKFSSQLKPKASLRSDKSLPEDSFDQLEDEPLDLLDRYKTRSALRSTAHLKRKQESDDDPEIDSEGRLIVREGGKLKKEKLSNPDSDARSEAGSFKSLNSKKTQKRRKTSNSGWAYTGSEYASKKAGGDVKRKDKLEPYAYWPLDRKMMSRRPEHRAAARKGMASVVKLTKKLEGKSASAALSMKLIKSNSQKKGNKRKSR</sequence>
<evidence type="ECO:0000313" key="6">
    <source>
        <dbReference type="EMBL" id="KAJ6993525.1"/>
    </source>
</evidence>
<evidence type="ECO:0000259" key="5">
    <source>
        <dbReference type="Pfam" id="PF25772"/>
    </source>
</evidence>
<dbReference type="InterPro" id="IPR011989">
    <property type="entry name" value="ARM-like"/>
</dbReference>
<feature type="transmembrane region" description="Helical" evidence="3">
    <location>
        <begin position="993"/>
        <end position="1013"/>
    </location>
</feature>
<dbReference type="InterPro" id="IPR016024">
    <property type="entry name" value="ARM-type_fold"/>
</dbReference>
<proteinExistence type="inferred from homology"/>
<evidence type="ECO:0000256" key="1">
    <source>
        <dbReference type="ARBA" id="ARBA00007690"/>
    </source>
</evidence>
<reference evidence="6" key="1">
    <citation type="journal article" date="2023" name="Mol. Ecol. Resour.">
        <title>Chromosome-level genome assembly of a triploid poplar Populus alba 'Berolinensis'.</title>
        <authorList>
            <person name="Chen S."/>
            <person name="Yu Y."/>
            <person name="Wang X."/>
            <person name="Wang S."/>
            <person name="Zhang T."/>
            <person name="Zhou Y."/>
            <person name="He R."/>
            <person name="Meng N."/>
            <person name="Wang Y."/>
            <person name="Liu W."/>
            <person name="Liu Z."/>
            <person name="Liu J."/>
            <person name="Guo Q."/>
            <person name="Huang H."/>
            <person name="Sederoff R.R."/>
            <person name="Wang G."/>
            <person name="Qu G."/>
            <person name="Chen S."/>
        </authorList>
    </citation>
    <scope>NUCLEOTIDE SEQUENCE</scope>
    <source>
        <strain evidence="6">SC-2020</strain>
    </source>
</reference>
<protein>
    <submittedName>
        <fullName evidence="6">RRP12-like protein</fullName>
    </submittedName>
</protein>
<feature type="region of interest" description="Disordered" evidence="2">
    <location>
        <begin position="1110"/>
        <end position="1155"/>
    </location>
</feature>
<keyword evidence="3" id="KW-0812">Transmembrane</keyword>
<organism evidence="6 7">
    <name type="scientific">Populus alba x Populus x berolinensis</name>
    <dbReference type="NCBI Taxonomy" id="444605"/>
    <lineage>
        <taxon>Eukaryota</taxon>
        <taxon>Viridiplantae</taxon>
        <taxon>Streptophyta</taxon>
        <taxon>Embryophyta</taxon>
        <taxon>Tracheophyta</taxon>
        <taxon>Spermatophyta</taxon>
        <taxon>Magnoliopsida</taxon>
        <taxon>eudicotyledons</taxon>
        <taxon>Gunneridae</taxon>
        <taxon>Pentapetalae</taxon>
        <taxon>rosids</taxon>
        <taxon>fabids</taxon>
        <taxon>Malpighiales</taxon>
        <taxon>Salicaceae</taxon>
        <taxon>Saliceae</taxon>
        <taxon>Populus</taxon>
    </lineage>
</organism>
<evidence type="ECO:0000259" key="4">
    <source>
        <dbReference type="Pfam" id="PF08161"/>
    </source>
</evidence>
<keyword evidence="3" id="KW-1133">Transmembrane helix</keyword>
<comment type="similarity">
    <text evidence="1">Belongs to the RRP12 family.</text>
</comment>
<feature type="region of interest" description="Disordered" evidence="2">
    <location>
        <begin position="1308"/>
        <end position="1331"/>
    </location>
</feature>
<keyword evidence="7" id="KW-1185">Reference proteome</keyword>
<evidence type="ECO:0000256" key="3">
    <source>
        <dbReference type="SAM" id="Phobius"/>
    </source>
</evidence>
<dbReference type="SUPFAM" id="SSF48371">
    <property type="entry name" value="ARM repeat"/>
    <property type="match status" value="1"/>
</dbReference>
<comment type="caution">
    <text evidence="6">The sequence shown here is derived from an EMBL/GenBank/DDBJ whole genome shotgun (WGS) entry which is preliminary data.</text>
</comment>
<dbReference type="Pfam" id="PF25772">
    <property type="entry name" value="HEAT_RRP12_N"/>
    <property type="match status" value="1"/>
</dbReference>
<dbReference type="PANTHER" id="PTHR48445">
    <property type="entry name" value="OS02G0782100 PROTEIN"/>
    <property type="match status" value="1"/>
</dbReference>
<feature type="region of interest" description="Disordered" evidence="2">
    <location>
        <begin position="1070"/>
        <end position="1094"/>
    </location>
</feature>
<evidence type="ECO:0000256" key="2">
    <source>
        <dbReference type="SAM" id="MobiDB-lite"/>
    </source>
</evidence>